<gene>
    <name evidence="2" type="ORF">FDA94_02840</name>
</gene>
<proteinExistence type="predicted"/>
<dbReference type="EMBL" id="SZQA01000002">
    <property type="protein sequence ID" value="TKK90723.1"/>
    <property type="molecule type" value="Genomic_DNA"/>
</dbReference>
<sequence>MQLAVDITDIGQDTVIMSLVGELDMFTQPVVEATLIGLHARNVTRVVVAAAGLTFSDLGGLLTLCRADEELRGRGGGLTLAAPARQVLRVNGLLADEGLRVCRSVSEALGVRHARRSHRTHRA</sequence>
<accession>A0A4V5V1P6</accession>
<keyword evidence="3" id="KW-1185">Reference proteome</keyword>
<dbReference type="Pfam" id="PF13466">
    <property type="entry name" value="STAS_2"/>
    <property type="match status" value="1"/>
</dbReference>
<feature type="domain" description="STAS" evidence="1">
    <location>
        <begin position="12"/>
        <end position="90"/>
    </location>
</feature>
<dbReference type="InterPro" id="IPR002645">
    <property type="entry name" value="STAS_dom"/>
</dbReference>
<organism evidence="2 3">
    <name type="scientific">Herbidospora galbida</name>
    <dbReference type="NCBI Taxonomy" id="2575442"/>
    <lineage>
        <taxon>Bacteria</taxon>
        <taxon>Bacillati</taxon>
        <taxon>Actinomycetota</taxon>
        <taxon>Actinomycetes</taxon>
        <taxon>Streptosporangiales</taxon>
        <taxon>Streptosporangiaceae</taxon>
        <taxon>Herbidospora</taxon>
    </lineage>
</organism>
<dbReference type="CDD" id="cd07043">
    <property type="entry name" value="STAS_anti-anti-sigma_factors"/>
    <property type="match status" value="1"/>
</dbReference>
<evidence type="ECO:0000313" key="2">
    <source>
        <dbReference type="EMBL" id="TKK90723.1"/>
    </source>
</evidence>
<evidence type="ECO:0000313" key="3">
    <source>
        <dbReference type="Proteomes" id="UP000308705"/>
    </source>
</evidence>
<evidence type="ECO:0000259" key="1">
    <source>
        <dbReference type="PROSITE" id="PS50801"/>
    </source>
</evidence>
<dbReference type="AlphaFoldDB" id="A0A4V5V1P6"/>
<dbReference type="InterPro" id="IPR058548">
    <property type="entry name" value="MlaB-like_STAS"/>
</dbReference>
<dbReference type="InterPro" id="IPR036513">
    <property type="entry name" value="STAS_dom_sf"/>
</dbReference>
<reference evidence="2 3" key="1">
    <citation type="submission" date="2019-04" db="EMBL/GenBank/DDBJ databases">
        <title>Herbidospora sp. NEAU-GS14.nov., a novel actinomycete isolated from soil.</title>
        <authorList>
            <person name="Han L."/>
        </authorList>
    </citation>
    <scope>NUCLEOTIDE SEQUENCE [LARGE SCALE GENOMIC DNA]</scope>
    <source>
        <strain evidence="2 3">NEAU-GS14</strain>
    </source>
</reference>
<dbReference type="SUPFAM" id="SSF52091">
    <property type="entry name" value="SpoIIaa-like"/>
    <property type="match status" value="1"/>
</dbReference>
<comment type="caution">
    <text evidence="2">The sequence shown here is derived from an EMBL/GenBank/DDBJ whole genome shotgun (WGS) entry which is preliminary data.</text>
</comment>
<name>A0A4V5V1P6_9ACTN</name>
<dbReference type="Gene3D" id="3.30.750.24">
    <property type="entry name" value="STAS domain"/>
    <property type="match status" value="1"/>
</dbReference>
<dbReference type="OrthoDB" id="3540133at2"/>
<dbReference type="RefSeq" id="WP_137245465.1">
    <property type="nucleotide sequence ID" value="NZ_SZQA01000002.1"/>
</dbReference>
<dbReference type="Proteomes" id="UP000308705">
    <property type="component" value="Unassembled WGS sequence"/>
</dbReference>
<dbReference type="PROSITE" id="PS50801">
    <property type="entry name" value="STAS"/>
    <property type="match status" value="1"/>
</dbReference>
<protein>
    <submittedName>
        <fullName evidence="2">STAS domain-containing protein</fullName>
    </submittedName>
</protein>